<dbReference type="PROSITE" id="PS50089">
    <property type="entry name" value="ZF_RING_2"/>
    <property type="match status" value="1"/>
</dbReference>
<keyword evidence="14" id="KW-0234">DNA repair</keyword>
<dbReference type="SUPFAM" id="SSF57850">
    <property type="entry name" value="RING/U-box"/>
    <property type="match status" value="1"/>
</dbReference>
<dbReference type="InterPro" id="IPR013083">
    <property type="entry name" value="Znf_RING/FYVE/PHD"/>
</dbReference>
<comment type="catalytic activity">
    <reaction evidence="1">
        <text>S-ubiquitinyl-[E2 ubiquitin-conjugating enzyme]-L-cysteine + [acceptor protein]-L-lysine = [E2 ubiquitin-conjugating enzyme]-L-cysteine + N(6)-ubiquitinyl-[acceptor protein]-L-lysine.</text>
        <dbReference type="EC" id="2.3.2.27"/>
    </reaction>
</comment>
<dbReference type="Proteomes" id="UP000022910">
    <property type="component" value="Unassembled WGS sequence"/>
</dbReference>
<reference evidence="21 22" key="1">
    <citation type="submission" date="2014-02" db="EMBL/GenBank/DDBJ databases">
        <title>Single nucleus genome sequencing reveals high similarity among nuclei of an endomycorrhizal fungus.</title>
        <authorList>
            <person name="Lin K."/>
            <person name="Geurts R."/>
            <person name="Zhang Z."/>
            <person name="Limpens E."/>
            <person name="Saunders D.G."/>
            <person name="Mu D."/>
            <person name="Pang E."/>
            <person name="Cao H."/>
            <person name="Cha H."/>
            <person name="Lin T."/>
            <person name="Zhou Q."/>
            <person name="Shang Y."/>
            <person name="Li Y."/>
            <person name="Ivanov S."/>
            <person name="Sharma T."/>
            <person name="Velzen R.V."/>
            <person name="Ruijter N.D."/>
            <person name="Aanen D.K."/>
            <person name="Win J."/>
            <person name="Kamoun S."/>
            <person name="Bisseling T."/>
            <person name="Huang S."/>
        </authorList>
    </citation>
    <scope>NUCLEOTIDE SEQUENCE [LARGE SCALE GENOMIC DNA]</scope>
    <source>
        <strain evidence="22">DAOM197198w</strain>
    </source>
</reference>
<dbReference type="InterPro" id="IPR017907">
    <property type="entry name" value="Znf_RING_CS"/>
</dbReference>
<keyword evidence="7" id="KW-0808">Transferase</keyword>
<evidence type="ECO:0000256" key="7">
    <source>
        <dbReference type="ARBA" id="ARBA00022679"/>
    </source>
</evidence>
<dbReference type="PROSITE" id="PS00518">
    <property type="entry name" value="ZF_RING_1"/>
    <property type="match status" value="1"/>
</dbReference>
<evidence type="ECO:0000256" key="13">
    <source>
        <dbReference type="ARBA" id="ARBA00023125"/>
    </source>
</evidence>
<dbReference type="GO" id="GO:0003697">
    <property type="term" value="F:single-stranded DNA binding"/>
    <property type="evidence" value="ECO:0007669"/>
    <property type="project" value="InterPro"/>
</dbReference>
<gene>
    <name evidence="21" type="ORF">RirG_220740</name>
</gene>
<organism evidence="21 22">
    <name type="scientific">Rhizophagus irregularis (strain DAOM 197198w)</name>
    <name type="common">Glomus intraradices</name>
    <dbReference type="NCBI Taxonomy" id="1432141"/>
    <lineage>
        <taxon>Eukaryota</taxon>
        <taxon>Fungi</taxon>
        <taxon>Fungi incertae sedis</taxon>
        <taxon>Mucoromycota</taxon>
        <taxon>Glomeromycotina</taxon>
        <taxon>Glomeromycetes</taxon>
        <taxon>Glomerales</taxon>
        <taxon>Glomeraceae</taxon>
        <taxon>Rhizophagus</taxon>
    </lineage>
</organism>
<keyword evidence="13" id="KW-0238">DNA-binding</keyword>
<dbReference type="GO" id="GO:0006301">
    <property type="term" value="P:DNA damage tolerance"/>
    <property type="evidence" value="ECO:0007669"/>
    <property type="project" value="InterPro"/>
</dbReference>
<comment type="pathway">
    <text evidence="3">Protein modification; protein ubiquitination.</text>
</comment>
<evidence type="ECO:0000256" key="10">
    <source>
        <dbReference type="ARBA" id="ARBA00022771"/>
    </source>
</evidence>
<evidence type="ECO:0000256" key="4">
    <source>
        <dbReference type="ARBA" id="ARBA00009506"/>
    </source>
</evidence>
<dbReference type="InterPro" id="IPR039577">
    <property type="entry name" value="Rad18"/>
</dbReference>
<evidence type="ECO:0000313" key="21">
    <source>
        <dbReference type="EMBL" id="EXX55961.1"/>
    </source>
</evidence>
<comment type="subcellular location">
    <subcellularLocation>
        <location evidence="2">Nucleus</location>
    </subcellularLocation>
</comment>
<evidence type="ECO:0000256" key="11">
    <source>
        <dbReference type="ARBA" id="ARBA00022786"/>
    </source>
</evidence>
<dbReference type="AlphaFoldDB" id="A0A015K907"/>
<dbReference type="Gene3D" id="3.30.40.10">
    <property type="entry name" value="Zinc/RING finger domain, C3HC4 (zinc finger)"/>
    <property type="match status" value="1"/>
</dbReference>
<dbReference type="PANTHER" id="PTHR14134">
    <property type="entry name" value="E3 UBIQUITIN-PROTEIN LIGASE RAD18"/>
    <property type="match status" value="1"/>
</dbReference>
<sequence>MLTPPSTASTSYISDNCLSSITDPTDFSHKSLQSIDTISRCPICKDFLNTPTVGECGHIYCSFCMLRTLAIERNCPVCKKKLSDHQLFTSATTEKIVNCWKNVRKTIIRGAEEECRRKRISDYIRKSKITNSLRTTHLNPENRYTSCINGKNASKLKFAYLRAPESTPSPSDYDENLKFCIQQ</sequence>
<evidence type="ECO:0000259" key="20">
    <source>
        <dbReference type="PROSITE" id="PS50089"/>
    </source>
</evidence>
<evidence type="ECO:0000256" key="17">
    <source>
        <dbReference type="ARBA" id="ARBA00074353"/>
    </source>
</evidence>
<evidence type="ECO:0000313" key="22">
    <source>
        <dbReference type="Proteomes" id="UP000022910"/>
    </source>
</evidence>
<evidence type="ECO:0000256" key="12">
    <source>
        <dbReference type="ARBA" id="ARBA00022833"/>
    </source>
</evidence>
<dbReference type="EC" id="2.3.2.27" evidence="5"/>
<evidence type="ECO:0000256" key="16">
    <source>
        <dbReference type="ARBA" id="ARBA00031783"/>
    </source>
</evidence>
<dbReference type="PANTHER" id="PTHR14134:SF2">
    <property type="entry name" value="E3 UBIQUITIN-PROTEIN LIGASE RAD18"/>
    <property type="match status" value="1"/>
</dbReference>
<evidence type="ECO:0000256" key="18">
    <source>
        <dbReference type="ARBA" id="ARBA00082369"/>
    </source>
</evidence>
<comment type="similarity">
    <text evidence="4">Belongs to the RAD18 family.</text>
</comment>
<dbReference type="Pfam" id="PF13923">
    <property type="entry name" value="zf-C3HC4_2"/>
    <property type="match status" value="1"/>
</dbReference>
<evidence type="ECO:0000256" key="6">
    <source>
        <dbReference type="ARBA" id="ARBA00015551"/>
    </source>
</evidence>
<evidence type="ECO:0000256" key="8">
    <source>
        <dbReference type="ARBA" id="ARBA00022723"/>
    </source>
</evidence>
<keyword evidence="15" id="KW-0539">Nucleus</keyword>
<evidence type="ECO:0000256" key="15">
    <source>
        <dbReference type="ARBA" id="ARBA00023242"/>
    </source>
</evidence>
<keyword evidence="8" id="KW-0479">Metal-binding</keyword>
<dbReference type="GO" id="GO:0097505">
    <property type="term" value="C:Rad6-Rad18 complex"/>
    <property type="evidence" value="ECO:0007669"/>
    <property type="project" value="TreeGrafter"/>
</dbReference>
<evidence type="ECO:0000256" key="14">
    <source>
        <dbReference type="ARBA" id="ARBA00023204"/>
    </source>
</evidence>
<dbReference type="SMART" id="SM00184">
    <property type="entry name" value="RING"/>
    <property type="match status" value="1"/>
</dbReference>
<protein>
    <recommendedName>
        <fullName evidence="6">Postreplication repair E3 ubiquitin-protein ligase RAD18</fullName>
        <ecNumber evidence="5">2.3.2.27</ecNumber>
    </recommendedName>
    <alternativeName>
        <fullName evidence="17">Postreplication repair E3 ubiquitin-protein ligase rad18</fullName>
    </alternativeName>
    <alternativeName>
        <fullName evidence="16 18">RING-type E3 ubiquitin transferase RAD18</fullName>
    </alternativeName>
</protein>
<proteinExistence type="inferred from homology"/>
<name>A0A015K907_RHIIW</name>
<accession>A0A015K907</accession>
<evidence type="ECO:0000256" key="2">
    <source>
        <dbReference type="ARBA" id="ARBA00004123"/>
    </source>
</evidence>
<dbReference type="GO" id="GO:0008270">
    <property type="term" value="F:zinc ion binding"/>
    <property type="evidence" value="ECO:0007669"/>
    <property type="project" value="UniProtKB-KW"/>
</dbReference>
<keyword evidence="12" id="KW-0862">Zinc</keyword>
<evidence type="ECO:0000256" key="9">
    <source>
        <dbReference type="ARBA" id="ARBA00022763"/>
    </source>
</evidence>
<keyword evidence="11" id="KW-0833">Ubl conjugation pathway</keyword>
<dbReference type="STRING" id="1432141.A0A015K907"/>
<dbReference type="GO" id="GO:0061630">
    <property type="term" value="F:ubiquitin protein ligase activity"/>
    <property type="evidence" value="ECO:0007669"/>
    <property type="project" value="UniProtKB-EC"/>
</dbReference>
<feature type="domain" description="RING-type" evidence="20">
    <location>
        <begin position="41"/>
        <end position="79"/>
    </location>
</feature>
<evidence type="ECO:0000256" key="19">
    <source>
        <dbReference type="PROSITE-ProRule" id="PRU00175"/>
    </source>
</evidence>
<keyword evidence="10 19" id="KW-0863">Zinc-finger</keyword>
<dbReference type="HOGENOM" id="CLU_1475864_0_0_1"/>
<dbReference type="InterPro" id="IPR001841">
    <property type="entry name" value="Znf_RING"/>
</dbReference>
<dbReference type="GO" id="GO:0005634">
    <property type="term" value="C:nucleus"/>
    <property type="evidence" value="ECO:0007669"/>
    <property type="project" value="UniProtKB-SubCell"/>
</dbReference>
<evidence type="ECO:0000256" key="1">
    <source>
        <dbReference type="ARBA" id="ARBA00000900"/>
    </source>
</evidence>
<keyword evidence="22" id="KW-1185">Reference proteome</keyword>
<keyword evidence="9" id="KW-0227">DNA damage</keyword>
<dbReference type="GO" id="GO:0006281">
    <property type="term" value="P:DNA repair"/>
    <property type="evidence" value="ECO:0007669"/>
    <property type="project" value="UniProtKB-KW"/>
</dbReference>
<comment type="caution">
    <text evidence="21">The sequence shown here is derived from an EMBL/GenBank/DDBJ whole genome shotgun (WGS) entry which is preliminary data.</text>
</comment>
<dbReference type="FunFam" id="3.30.40.10:FF:000172">
    <property type="entry name" value="E3 ubiquitin-protein ligase RAD18"/>
    <property type="match status" value="1"/>
</dbReference>
<dbReference type="EMBL" id="JEMT01027917">
    <property type="protein sequence ID" value="EXX55961.1"/>
    <property type="molecule type" value="Genomic_DNA"/>
</dbReference>
<dbReference type="OrthoDB" id="9049620at2759"/>
<evidence type="ECO:0000256" key="3">
    <source>
        <dbReference type="ARBA" id="ARBA00004906"/>
    </source>
</evidence>
<dbReference type="GO" id="GO:0006513">
    <property type="term" value="P:protein monoubiquitination"/>
    <property type="evidence" value="ECO:0007669"/>
    <property type="project" value="InterPro"/>
</dbReference>
<evidence type="ECO:0000256" key="5">
    <source>
        <dbReference type="ARBA" id="ARBA00012483"/>
    </source>
</evidence>